<reference evidence="10 11" key="1">
    <citation type="journal article" date="2016" name="Mol. Biol. Evol.">
        <title>Genome-Wide Survey of Gut Fungi (Harpellales) Reveals the First Horizontally Transferred Ubiquitin Gene from a Mosquito Host.</title>
        <authorList>
            <person name="Wang Y."/>
            <person name="White M.M."/>
            <person name="Kvist S."/>
            <person name="Moncalvo J.M."/>
        </authorList>
    </citation>
    <scope>NUCLEOTIDE SEQUENCE [LARGE SCALE GENOMIC DNA]</scope>
    <source>
        <strain evidence="10 11">ALG-7-W6</strain>
    </source>
</reference>
<feature type="transmembrane region" description="Helical" evidence="7">
    <location>
        <begin position="162"/>
        <end position="180"/>
    </location>
</feature>
<evidence type="ECO:0000256" key="7">
    <source>
        <dbReference type="SAM" id="Phobius"/>
    </source>
</evidence>
<feature type="domain" description="Ferric oxidoreductase" evidence="8">
    <location>
        <begin position="86"/>
        <end position="202"/>
    </location>
</feature>
<dbReference type="STRING" id="133383.A0A1R0GNF1"/>
<dbReference type="SUPFAM" id="SSF52343">
    <property type="entry name" value="Ferredoxin reductase-like, C-terminal NADP-linked domain"/>
    <property type="match status" value="1"/>
</dbReference>
<evidence type="ECO:0000313" key="11">
    <source>
        <dbReference type="Proteomes" id="UP000187455"/>
    </source>
</evidence>
<evidence type="ECO:0000256" key="3">
    <source>
        <dbReference type="ARBA" id="ARBA00022989"/>
    </source>
</evidence>
<gene>
    <name evidence="10" type="ORF">AYI68_g7542</name>
</gene>
<comment type="subcellular location">
    <subcellularLocation>
        <location evidence="1">Membrane</location>
        <topology evidence="1">Multi-pass membrane protein</topology>
    </subcellularLocation>
</comment>
<dbReference type="InterPro" id="IPR050369">
    <property type="entry name" value="RBOH/FRE"/>
</dbReference>
<evidence type="ECO:0000256" key="4">
    <source>
        <dbReference type="ARBA" id="ARBA00023002"/>
    </source>
</evidence>
<dbReference type="Pfam" id="PF08030">
    <property type="entry name" value="NAD_binding_6"/>
    <property type="match status" value="1"/>
</dbReference>
<keyword evidence="3 7" id="KW-1133">Transmembrane helix</keyword>
<keyword evidence="5" id="KW-0813">Transport</keyword>
<dbReference type="PANTHER" id="PTHR11972">
    <property type="entry name" value="NADPH OXIDASE"/>
    <property type="match status" value="1"/>
</dbReference>
<evidence type="ECO:0000259" key="8">
    <source>
        <dbReference type="Pfam" id="PF01794"/>
    </source>
</evidence>
<keyword evidence="4" id="KW-0560">Oxidoreductase</keyword>
<protein>
    <submittedName>
        <fullName evidence="10">Superoxide-generating NADPH oxidase heavy chain subunit C</fullName>
    </submittedName>
</protein>
<dbReference type="GO" id="GO:0005886">
    <property type="term" value="C:plasma membrane"/>
    <property type="evidence" value="ECO:0007669"/>
    <property type="project" value="TreeGrafter"/>
</dbReference>
<comment type="caution">
    <text evidence="10">The sequence shown here is derived from an EMBL/GenBank/DDBJ whole genome shotgun (WGS) entry which is preliminary data.</text>
</comment>
<dbReference type="Gene3D" id="3.40.50.80">
    <property type="entry name" value="Nucleotide-binding domain of ferredoxin-NADP reductase (FNR) module"/>
    <property type="match status" value="1"/>
</dbReference>
<dbReference type="AlphaFoldDB" id="A0A1R0GNF1"/>
<dbReference type="GO" id="GO:0016491">
    <property type="term" value="F:oxidoreductase activity"/>
    <property type="evidence" value="ECO:0007669"/>
    <property type="project" value="UniProtKB-KW"/>
</dbReference>
<organism evidence="10 11">
    <name type="scientific">Smittium mucronatum</name>
    <dbReference type="NCBI Taxonomy" id="133383"/>
    <lineage>
        <taxon>Eukaryota</taxon>
        <taxon>Fungi</taxon>
        <taxon>Fungi incertae sedis</taxon>
        <taxon>Zoopagomycota</taxon>
        <taxon>Kickxellomycotina</taxon>
        <taxon>Harpellomycetes</taxon>
        <taxon>Harpellales</taxon>
        <taxon>Legeriomycetaceae</taxon>
        <taxon>Smittium</taxon>
    </lineage>
</organism>
<dbReference type="Proteomes" id="UP000187455">
    <property type="component" value="Unassembled WGS sequence"/>
</dbReference>
<feature type="transmembrane region" description="Helical" evidence="7">
    <location>
        <begin position="34"/>
        <end position="53"/>
    </location>
</feature>
<sequence length="514" mass="58042">METKRNLIDEAKVISVIGIICGFSNKKNTTAQSVFYATFFPINLNFALVFLSMSPYTISLIRKYVFGNISKWVLKKDGTFFLGAGHSISLDNTIGVHVFLSIWFIVWMLIHGIIGLIVFDYNSGDNSQAHGKRDRHDSGNDGSIQLSANGKIPETTDYRTTGIIAAIIFLFMSLLSIKLIRSRIYELFYYTHHLFLAGVVLFIIHIKGVNALWKNFKPFDWNSKMSLTDNTMVNRVSLKIPKISWFQSHPFDVSFVGNSDYASIYISRVGGWTNDFFKLVGPNKNEIPNSPIFSQHASQSITDHTVGSDTTRSIGSKNEIDGDIKYSQRANEEFLVSISPPINTNFTSIFENQFAILVASGSGISPMISCMDYFITNHQSLKTSRLLLLWSTNDLLIFGIIKKILKKLSASDAKSKVSIQLFYTGNESFEKYIENPSSLISKSQNQKYDFISAENNRVIYDTHLPIIFGDLSVSSYGFLIVGNKKLCESYELEAKLKARSLKLTNRINFYHNGW</sequence>
<evidence type="ECO:0000256" key="1">
    <source>
        <dbReference type="ARBA" id="ARBA00004141"/>
    </source>
</evidence>
<dbReference type="InterPro" id="IPR013130">
    <property type="entry name" value="Fe3_Rdtase_TM_dom"/>
</dbReference>
<keyword evidence="2 7" id="KW-0812">Transmembrane</keyword>
<dbReference type="InterPro" id="IPR039261">
    <property type="entry name" value="FNR_nucleotide-bd"/>
</dbReference>
<keyword evidence="11" id="KW-1185">Reference proteome</keyword>
<dbReference type="InterPro" id="IPR013121">
    <property type="entry name" value="Fe_red_NAD-bd_6"/>
</dbReference>
<feature type="transmembrane region" description="Helical" evidence="7">
    <location>
        <begin position="187"/>
        <end position="206"/>
    </location>
</feature>
<feature type="transmembrane region" description="Helical" evidence="7">
    <location>
        <begin position="98"/>
        <end position="119"/>
    </location>
</feature>
<evidence type="ECO:0000256" key="5">
    <source>
        <dbReference type="ARBA" id="ARBA00023065"/>
    </source>
</evidence>
<evidence type="ECO:0000256" key="6">
    <source>
        <dbReference type="ARBA" id="ARBA00023136"/>
    </source>
</evidence>
<dbReference type="Pfam" id="PF01794">
    <property type="entry name" value="Ferric_reduct"/>
    <property type="match status" value="1"/>
</dbReference>
<feature type="domain" description="Ferric reductase NAD binding" evidence="9">
    <location>
        <begin position="356"/>
        <end position="447"/>
    </location>
</feature>
<accession>A0A1R0GNF1</accession>
<dbReference type="EMBL" id="LSSL01006488">
    <property type="protein sequence ID" value="OLY78410.1"/>
    <property type="molecule type" value="Genomic_DNA"/>
</dbReference>
<name>A0A1R0GNF1_9FUNG</name>
<proteinExistence type="predicted"/>
<keyword evidence="6 7" id="KW-0472">Membrane</keyword>
<evidence type="ECO:0000313" key="10">
    <source>
        <dbReference type="EMBL" id="OLY78410.1"/>
    </source>
</evidence>
<dbReference type="OrthoDB" id="167398at2759"/>
<evidence type="ECO:0000256" key="2">
    <source>
        <dbReference type="ARBA" id="ARBA00022692"/>
    </source>
</evidence>
<evidence type="ECO:0000259" key="9">
    <source>
        <dbReference type="Pfam" id="PF08030"/>
    </source>
</evidence>
<keyword evidence="5" id="KW-0406">Ion transport</keyword>
<dbReference type="GO" id="GO:0006811">
    <property type="term" value="P:monoatomic ion transport"/>
    <property type="evidence" value="ECO:0007669"/>
    <property type="project" value="UniProtKB-KW"/>
</dbReference>